<keyword evidence="4" id="KW-0472">Membrane</keyword>
<dbReference type="AlphaFoldDB" id="A0A8S1VNM0"/>
<name>A0A8S1VNM0_PAROT</name>
<evidence type="ECO:0000256" key="2">
    <source>
        <dbReference type="ARBA" id="ARBA00022737"/>
    </source>
</evidence>
<comment type="caution">
    <text evidence="5">The sequence shown here is derived from an EMBL/GenBank/DDBJ whole genome shotgun (WGS) entry which is preliminary data.</text>
</comment>
<keyword evidence="2" id="KW-0677">Repeat</keyword>
<keyword evidence="4" id="KW-1133">Transmembrane helix</keyword>
<keyword evidence="4" id="KW-0812">Transmembrane</keyword>
<keyword evidence="1" id="KW-0732">Signal</keyword>
<evidence type="ECO:0000256" key="3">
    <source>
        <dbReference type="ARBA" id="ARBA00023157"/>
    </source>
</evidence>
<dbReference type="Pfam" id="PF13948">
    <property type="entry name" value="DUF4215"/>
    <property type="match status" value="5"/>
</dbReference>
<proteinExistence type="predicted"/>
<evidence type="ECO:0000313" key="5">
    <source>
        <dbReference type="EMBL" id="CAD8178241.1"/>
    </source>
</evidence>
<feature type="transmembrane region" description="Helical" evidence="4">
    <location>
        <begin position="955"/>
        <end position="977"/>
    </location>
</feature>
<evidence type="ECO:0000256" key="1">
    <source>
        <dbReference type="ARBA" id="ARBA00022729"/>
    </source>
</evidence>
<feature type="transmembrane region" description="Helical" evidence="4">
    <location>
        <begin position="1046"/>
        <end position="1068"/>
    </location>
</feature>
<gene>
    <name evidence="5" type="ORF">POCTA_138.1.T0700242</name>
</gene>
<feature type="transmembrane region" description="Helical" evidence="4">
    <location>
        <begin position="1020"/>
        <end position="1039"/>
    </location>
</feature>
<dbReference type="Proteomes" id="UP000683925">
    <property type="component" value="Unassembled WGS sequence"/>
</dbReference>
<reference evidence="5" key="1">
    <citation type="submission" date="2021-01" db="EMBL/GenBank/DDBJ databases">
        <authorList>
            <consortium name="Genoscope - CEA"/>
            <person name="William W."/>
        </authorList>
    </citation>
    <scope>NUCLEOTIDE SEQUENCE</scope>
</reference>
<protein>
    <submittedName>
        <fullName evidence="5">Uncharacterized protein</fullName>
    </submittedName>
</protein>
<feature type="transmembrane region" description="Helical" evidence="4">
    <location>
        <begin position="861"/>
        <end position="878"/>
    </location>
</feature>
<evidence type="ECO:0000313" key="6">
    <source>
        <dbReference type="Proteomes" id="UP000683925"/>
    </source>
</evidence>
<dbReference type="EMBL" id="CAJJDP010000069">
    <property type="protein sequence ID" value="CAD8178241.1"/>
    <property type="molecule type" value="Genomic_DNA"/>
</dbReference>
<keyword evidence="3" id="KW-1015">Disulfide bond</keyword>
<dbReference type="NCBIfam" id="TIGR02232">
    <property type="entry name" value="myxo_disulf_rpt"/>
    <property type="match status" value="3"/>
</dbReference>
<feature type="transmembrane region" description="Helical" evidence="4">
    <location>
        <begin position="1080"/>
        <end position="1101"/>
    </location>
</feature>
<dbReference type="PANTHER" id="PTHR38934:SF6">
    <property type="entry name" value="CHROMOSOME UNDETERMINED SCAFFOLD_176, WHOLE GENOME SHOTGUN SEQUENCE"/>
    <property type="match status" value="1"/>
</dbReference>
<dbReference type="PANTHER" id="PTHR38934">
    <property type="entry name" value="HYPHALLY REGULATED CELL WALL PROTEIN 1"/>
    <property type="match status" value="1"/>
</dbReference>
<sequence length="1138" mass="131594">MITSFDHQKTFITKSIYFSALYVNLIRLTLINLLNISIQAKSLEYTNFFGNFVYKNDWIVYNGSGVTNICGTTQIFGGCNSFYTATTIIKNIQLPCHQTLSFNFRFWHLDNWGNERLEVIVDNRLVFTGQYSSESSKPSICCTSGSAYGDDVNSVNIDIDHLSEFATIKIIGYEYYWGISDFQIWVGQQNCFLEDCVHGCNNCIRGNCVECQEEWEYDILQQTCFPLCGDQIIIDNEECDDGNQQEHDGCFQCKFSCPLFCKQCKFGQCLQCQSNYMLIDQTCKETNEVQDQKSQNKFSIQISNFLDYGNYYQNLLNDQFANPLPISNFDCNLQTHEIFEYYYLQCETKLIQNCLLSLMDICLECENFYKLSWNKKECIPKCEDGITVQYEFCDDQNNIQFDGCYKCQTSCQLECKECIEQQCYVCIDGWQIIDNKCYQICGDGLLAISSKEQCDDGNYNPNDGCYDCKFICDQNCFQCSTSNLCFLCFENFEMDENNLCKPICGDGIIVQGLEECEDFNDIPYDGCYQCMFQCEFNCSKCLQGICQECEEGYDLLVEGCKKVIIAQEIDDLEQSNKTQSCGNGKLQNSEQCDDGNLENYDGCSSSCDIEELWICNLEQPSSCYLKTKCYLNYLNQTEEHQFVLMQFSNQVKQSSKSNFTESILSQVINLNQDQYIITINPIVDVDETQFVMAEYEFDILFFNKISIQPNFTISINSLLIDSNNMTVNISTQTILLEQPKFLNQDQINVANKFQALGNALMIGLGALSVLMLFSGNLSQCLEIFDILQFQSYLKFINVAYPQNLQIYLRSSDIVSINPILITFKIRDVFQTIIEDNFIKSIGKLQEYQINADLLVNIQSQFSQISLIVLLYIFLYFYRRFFNKYCFNSKFIYFISSSKSKILEIIGIKLYKFNKKFINLRNLYNMKGLRQICYANAWDLLFKVILFVTSNNQSGYRSIISYFISFGILSLFTLFLCLHFKGLDKSPDISELRNEQHDGVCLLKKLLFILILINLQENDIFQCSTITILIFSYIGFLFIIQENIPKIELIGIIWMEAPVMLFTFTSLMYCSDFSNYLTTDFQILLGFGQIGVLILGLLGPLIKFGIKLHRDLQEYFRTKKNKVLIKFQINKILGFEQIN</sequence>
<dbReference type="InterPro" id="IPR011936">
    <property type="entry name" value="Myxo_disulph_rpt"/>
</dbReference>
<keyword evidence="6" id="KW-1185">Reference proteome</keyword>
<organism evidence="5 6">
    <name type="scientific">Paramecium octaurelia</name>
    <dbReference type="NCBI Taxonomy" id="43137"/>
    <lineage>
        <taxon>Eukaryota</taxon>
        <taxon>Sar</taxon>
        <taxon>Alveolata</taxon>
        <taxon>Ciliophora</taxon>
        <taxon>Intramacronucleata</taxon>
        <taxon>Oligohymenophorea</taxon>
        <taxon>Peniculida</taxon>
        <taxon>Parameciidae</taxon>
        <taxon>Paramecium</taxon>
    </lineage>
</organism>
<dbReference type="OMA" id="CFENFEM"/>
<accession>A0A8S1VNM0</accession>
<evidence type="ECO:0000256" key="4">
    <source>
        <dbReference type="SAM" id="Phobius"/>
    </source>
</evidence>
<dbReference type="OrthoDB" id="409374at2759"/>